<reference evidence="1 2" key="1">
    <citation type="submission" date="2016-03" db="EMBL/GenBank/DDBJ databases">
        <title>Comparative genomics of human isolates of Fusobacterium necrophorum.</title>
        <authorList>
            <person name="Jensen A."/>
            <person name="Bank S."/>
            <person name="Andersen P.S."/>
            <person name="Kristensen L.H."/>
            <person name="Prag J."/>
        </authorList>
    </citation>
    <scope>NUCLEOTIDE SEQUENCE [LARGE SCALE GENOMIC DNA]</scope>
    <source>
        <strain evidence="1 2">LS_1264</strain>
    </source>
</reference>
<name>A0A162J792_9FUSO</name>
<organism evidence="1 2">
    <name type="scientific">Fusobacterium necrophorum subsp. funduliforme</name>
    <dbReference type="NCBI Taxonomy" id="143387"/>
    <lineage>
        <taxon>Bacteria</taxon>
        <taxon>Fusobacteriati</taxon>
        <taxon>Fusobacteriota</taxon>
        <taxon>Fusobacteriia</taxon>
        <taxon>Fusobacteriales</taxon>
        <taxon>Fusobacteriaceae</taxon>
        <taxon>Fusobacterium</taxon>
    </lineage>
</organism>
<comment type="caution">
    <text evidence="1">The sequence shown here is derived from an EMBL/GenBank/DDBJ whole genome shotgun (WGS) entry which is preliminary data.</text>
</comment>
<dbReference type="RefSeq" id="WP_062680776.1">
    <property type="nucleotide sequence ID" value="NZ_LVEA01000001.1"/>
</dbReference>
<dbReference type="EMBL" id="LVEA01000001">
    <property type="protein sequence ID" value="KYL05264.1"/>
    <property type="molecule type" value="Genomic_DNA"/>
</dbReference>
<protein>
    <submittedName>
        <fullName evidence="1">Uncharacterized protein</fullName>
    </submittedName>
</protein>
<evidence type="ECO:0000313" key="2">
    <source>
        <dbReference type="Proteomes" id="UP000075816"/>
    </source>
</evidence>
<evidence type="ECO:0000313" key="1">
    <source>
        <dbReference type="EMBL" id="KYL05264.1"/>
    </source>
</evidence>
<proteinExistence type="predicted"/>
<gene>
    <name evidence="1" type="ORF">A2J07_00585</name>
</gene>
<sequence length="111" mass="13237">MKYSDIKQIIMLEKKEYDGYIIQLETNDNTIFLFDKSVLKSCINIYNSTDVLPFYLDFFEETRKITFLEFQCIFDKYFIEVEHLSRDTANVIKKEKQLQALRNLLIEGEGS</sequence>
<dbReference type="AlphaFoldDB" id="A0A162J792"/>
<accession>A0A162J792</accession>
<dbReference type="Proteomes" id="UP000075816">
    <property type="component" value="Unassembled WGS sequence"/>
</dbReference>